<evidence type="ECO:0000259" key="4">
    <source>
        <dbReference type="PROSITE" id="PS01124"/>
    </source>
</evidence>
<dbReference type="PANTHER" id="PTHR47504">
    <property type="entry name" value="RIGHT ORIGIN-BINDING PROTEIN"/>
    <property type="match status" value="1"/>
</dbReference>
<keyword evidence="1" id="KW-0805">Transcription regulation</keyword>
<evidence type="ECO:0000256" key="3">
    <source>
        <dbReference type="ARBA" id="ARBA00023163"/>
    </source>
</evidence>
<dbReference type="InterPro" id="IPR050959">
    <property type="entry name" value="MarA-like"/>
</dbReference>
<dbReference type="Pfam" id="PF12833">
    <property type="entry name" value="HTH_18"/>
    <property type="match status" value="1"/>
</dbReference>
<reference evidence="5 6" key="1">
    <citation type="submission" date="2018-05" db="EMBL/GenBank/DDBJ databases">
        <title>The Hungate 1000. A catalogue of reference genomes from the rumen microbiome.</title>
        <authorList>
            <person name="Kelly W."/>
        </authorList>
    </citation>
    <scope>NUCLEOTIDE SEQUENCE [LARGE SCALE GENOMIC DNA]</scope>
    <source>
        <strain evidence="5 6">NLAE-zl-C242</strain>
    </source>
</reference>
<keyword evidence="3" id="KW-0804">Transcription</keyword>
<protein>
    <submittedName>
        <fullName evidence="5">AraC family transcriptional regulator</fullName>
    </submittedName>
</protein>
<evidence type="ECO:0000313" key="5">
    <source>
        <dbReference type="EMBL" id="PWJ23502.1"/>
    </source>
</evidence>
<feature type="domain" description="HTH araC/xylS-type" evidence="4">
    <location>
        <begin position="20"/>
        <end position="119"/>
    </location>
</feature>
<accession>A0A2Y9BMR0</accession>
<evidence type="ECO:0000256" key="2">
    <source>
        <dbReference type="ARBA" id="ARBA00023125"/>
    </source>
</evidence>
<dbReference type="GO" id="GO:0043565">
    <property type="term" value="F:sequence-specific DNA binding"/>
    <property type="evidence" value="ECO:0007669"/>
    <property type="project" value="InterPro"/>
</dbReference>
<organism evidence="5 6">
    <name type="scientific">Faecalicatena orotica</name>
    <dbReference type="NCBI Taxonomy" id="1544"/>
    <lineage>
        <taxon>Bacteria</taxon>
        <taxon>Bacillati</taxon>
        <taxon>Bacillota</taxon>
        <taxon>Clostridia</taxon>
        <taxon>Lachnospirales</taxon>
        <taxon>Lachnospiraceae</taxon>
        <taxon>Faecalicatena</taxon>
    </lineage>
</organism>
<dbReference type="EMBL" id="QGDL01000014">
    <property type="protein sequence ID" value="PWJ23502.1"/>
    <property type="molecule type" value="Genomic_DNA"/>
</dbReference>
<dbReference type="PROSITE" id="PS01124">
    <property type="entry name" value="HTH_ARAC_FAMILY_2"/>
    <property type="match status" value="1"/>
</dbReference>
<evidence type="ECO:0000313" key="6">
    <source>
        <dbReference type="Proteomes" id="UP000245845"/>
    </source>
</evidence>
<dbReference type="OrthoDB" id="9801721at2"/>
<comment type="caution">
    <text evidence="5">The sequence shown here is derived from an EMBL/GenBank/DDBJ whole genome shotgun (WGS) entry which is preliminary data.</text>
</comment>
<gene>
    <name evidence="5" type="ORF">A8806_114128</name>
</gene>
<dbReference type="SMART" id="SM00342">
    <property type="entry name" value="HTH_ARAC"/>
    <property type="match status" value="1"/>
</dbReference>
<proteinExistence type="predicted"/>
<dbReference type="Gene3D" id="1.10.10.60">
    <property type="entry name" value="Homeodomain-like"/>
    <property type="match status" value="2"/>
</dbReference>
<dbReference type="GO" id="GO:0003700">
    <property type="term" value="F:DNA-binding transcription factor activity"/>
    <property type="evidence" value="ECO:0007669"/>
    <property type="project" value="InterPro"/>
</dbReference>
<dbReference type="RefSeq" id="WP_109733016.1">
    <property type="nucleotide sequence ID" value="NZ_BAAACK010000015.1"/>
</dbReference>
<dbReference type="SUPFAM" id="SSF46689">
    <property type="entry name" value="Homeodomain-like"/>
    <property type="match status" value="1"/>
</dbReference>
<dbReference type="InterPro" id="IPR009057">
    <property type="entry name" value="Homeodomain-like_sf"/>
</dbReference>
<keyword evidence="6" id="KW-1185">Reference proteome</keyword>
<keyword evidence="2" id="KW-0238">DNA-binding</keyword>
<dbReference type="Proteomes" id="UP000245845">
    <property type="component" value="Unassembled WGS sequence"/>
</dbReference>
<evidence type="ECO:0000256" key="1">
    <source>
        <dbReference type="ARBA" id="ARBA00023015"/>
    </source>
</evidence>
<name>A0A2Y9BMR0_9FIRM</name>
<dbReference type="InterPro" id="IPR018060">
    <property type="entry name" value="HTH_AraC"/>
</dbReference>
<sequence length="314" mass="36186">MNRDKAENQYTKNTSLKAVQTMQEYIGTHFGDEDFSLEKVCEASGYSRRHADRLFRYHLDMSLKDYIHSVCLTQSVKELSESDTSILEIALNSHFQTHEGFTRSFHKKFHVTPSKYRRTQIPVPLFTQYPVEHYYALLDYEKRKEEIKMNQEISLCMVTAKERPKRKLIYLPSVKAEDYFSYCEEMGCEWEGLLNSIPERFEPAALVELPDFAVPEGCSKTAAGIEVPLTFDKPLPEGYLTVELQECTMLYFQSEPYEDENDFCAAIESTYTAVEKYKPEVYGYRFAYDIAPSFNLGAEAATGARLAVPAVKSR</sequence>
<dbReference type="PANTHER" id="PTHR47504:SF5">
    <property type="entry name" value="RIGHT ORIGIN-BINDING PROTEIN"/>
    <property type="match status" value="1"/>
</dbReference>
<dbReference type="AlphaFoldDB" id="A0A2Y9BMR0"/>